<dbReference type="EMBL" id="BK014888">
    <property type="protein sequence ID" value="DAD80793.1"/>
    <property type="molecule type" value="Genomic_DNA"/>
</dbReference>
<sequence>MKITEYARTTKVSDSDVLLIDGSSGTKTVSIDQLKYSLFENNPVMHRNIWRNNNLGTSVSAQQYQSISSGKFNDIYVGDYWTIGGVKWQVIDLDYFYKGGDQTFMRHHAVIMPTTSLYSSSYEDSRSNWNGYFNSKLYKSSLSTARNTINNAFSGHVIEHKEGGTYERDGSSVSGAFNCRSENTTISLASTCYIYGDHFFSPLTANGQYPIIYNGQFAAFRMNGPAMLVGDDNKEWWLRDPVSTTGFAVVTDNLLANWGWADSEKGIRPYFLIG</sequence>
<organism evidence="1">
    <name type="scientific">Siphoviridae sp. ctWuM9</name>
    <dbReference type="NCBI Taxonomy" id="2826364"/>
    <lineage>
        <taxon>Viruses</taxon>
        <taxon>Duplodnaviria</taxon>
        <taxon>Heunggongvirae</taxon>
        <taxon>Uroviricota</taxon>
        <taxon>Caudoviricetes</taxon>
    </lineage>
</organism>
<name>A0A8S5MEN6_9CAUD</name>
<protein>
    <submittedName>
        <fullName evidence="1">Uncharacterized protein</fullName>
    </submittedName>
</protein>
<accession>A0A8S5MEN6</accession>
<proteinExistence type="predicted"/>
<evidence type="ECO:0000313" key="1">
    <source>
        <dbReference type="EMBL" id="DAD80793.1"/>
    </source>
</evidence>
<reference evidence="1" key="1">
    <citation type="journal article" date="2021" name="Proc. Natl. Acad. Sci. U.S.A.">
        <title>A Catalog of Tens of Thousands of Viruses from Human Metagenomes Reveals Hidden Associations with Chronic Diseases.</title>
        <authorList>
            <person name="Tisza M.J."/>
            <person name="Buck C.B."/>
        </authorList>
    </citation>
    <scope>NUCLEOTIDE SEQUENCE</scope>
    <source>
        <strain evidence="1">CtWuM9</strain>
    </source>
</reference>